<comment type="caution">
    <text evidence="2">The sequence shown here is derived from an EMBL/GenBank/DDBJ whole genome shotgun (WGS) entry which is preliminary data.</text>
</comment>
<dbReference type="RefSeq" id="WP_051699238.1">
    <property type="nucleotide sequence ID" value="NZ_JMIW01000006.1"/>
</dbReference>
<gene>
    <name evidence="2" type="ORF">EH31_13445</name>
</gene>
<reference evidence="2 3" key="1">
    <citation type="submission" date="2014-04" db="EMBL/GenBank/DDBJ databases">
        <title>A comprehensive comparison of genomes of Erythrobacter spp. strains.</title>
        <authorList>
            <person name="Zheng Q."/>
        </authorList>
    </citation>
    <scope>NUCLEOTIDE SEQUENCE [LARGE SCALE GENOMIC DNA]</scope>
    <source>
        <strain evidence="2 3">DSM 6997</strain>
    </source>
</reference>
<evidence type="ECO:0000313" key="3">
    <source>
        <dbReference type="Proteomes" id="UP000027647"/>
    </source>
</evidence>
<accession>A0A074M3A9</accession>
<feature type="chain" id="PRO_5001698421" evidence="1">
    <location>
        <begin position="25"/>
        <end position="357"/>
    </location>
</feature>
<protein>
    <submittedName>
        <fullName evidence="2">Uncharacterized protein</fullName>
    </submittedName>
</protein>
<dbReference type="AlphaFoldDB" id="A0A074M3A9"/>
<proteinExistence type="predicted"/>
<dbReference type="STRING" id="1044.EH31_13445"/>
<keyword evidence="3" id="KW-1185">Reference proteome</keyword>
<evidence type="ECO:0000256" key="1">
    <source>
        <dbReference type="SAM" id="SignalP"/>
    </source>
</evidence>
<sequence length="357" mass="36604">MRKHVLLTGVAAAAVAFAPTSVLAQDIVDDIVDELGDSLEERPAPGVELGLEGTVEVHYENEIETEIETDIDFTKDVTLAGTVNLNGDINVDAAAVAVVDNKQSLVGNTLWFNEENELNGENGFVDEVFGPGISEAGQDPNDGLTDGVVQPQIRAGFFAPLINTIAGFSVDVEGNVGMNLSAGNFNIQDNIAALAVSNFEGDDDDTGGMAEASLTALQLTTLNNINDDPNTLEEDDKNNFRTRNTVFDGDATINANGNLGLNAAAGNMNLQKNALVLAVATDAAMAEATAGVIQASVGNFANIQDETNIINAGTYTGSGNLGVNLAAGNFNQQMNSLVAAVGEAGAGNGGGGGGGDS</sequence>
<organism evidence="2 3">
    <name type="scientific">Erythrobacter longus</name>
    <dbReference type="NCBI Taxonomy" id="1044"/>
    <lineage>
        <taxon>Bacteria</taxon>
        <taxon>Pseudomonadati</taxon>
        <taxon>Pseudomonadota</taxon>
        <taxon>Alphaproteobacteria</taxon>
        <taxon>Sphingomonadales</taxon>
        <taxon>Erythrobacteraceae</taxon>
        <taxon>Erythrobacter/Porphyrobacter group</taxon>
        <taxon>Erythrobacter</taxon>
    </lineage>
</organism>
<keyword evidence="1" id="KW-0732">Signal</keyword>
<dbReference type="EMBL" id="JMIW01000006">
    <property type="protein sequence ID" value="KEO89046.1"/>
    <property type="molecule type" value="Genomic_DNA"/>
</dbReference>
<dbReference type="OrthoDB" id="7597158at2"/>
<feature type="signal peptide" evidence="1">
    <location>
        <begin position="1"/>
        <end position="24"/>
    </location>
</feature>
<dbReference type="eggNOG" id="ENOG5030BZK">
    <property type="taxonomic scope" value="Bacteria"/>
</dbReference>
<dbReference type="Proteomes" id="UP000027647">
    <property type="component" value="Unassembled WGS sequence"/>
</dbReference>
<name>A0A074M3A9_ERYLO</name>
<evidence type="ECO:0000313" key="2">
    <source>
        <dbReference type="EMBL" id="KEO89046.1"/>
    </source>
</evidence>